<proteinExistence type="predicted"/>
<keyword evidence="2" id="KW-1185">Reference proteome</keyword>
<reference evidence="1 2" key="1">
    <citation type="submission" date="2023-07" db="EMBL/GenBank/DDBJ databases">
        <authorList>
            <person name="Kim M.K."/>
        </authorList>
    </citation>
    <scope>NUCLEOTIDE SEQUENCE [LARGE SCALE GENOMIC DNA]</scope>
    <source>
        <strain evidence="1 2">KR1UV-12</strain>
    </source>
</reference>
<dbReference type="Proteomes" id="UP001230685">
    <property type="component" value="Unassembled WGS sequence"/>
</dbReference>
<comment type="caution">
    <text evidence="1">The sequence shown here is derived from an EMBL/GenBank/DDBJ whole genome shotgun (WGS) entry which is preliminary data.</text>
</comment>
<dbReference type="EMBL" id="JAUUDS010000007">
    <property type="protein sequence ID" value="MDP1028099.1"/>
    <property type="molecule type" value="Genomic_DNA"/>
</dbReference>
<dbReference type="RefSeq" id="WP_305173815.1">
    <property type="nucleotide sequence ID" value="NZ_JAUUDS010000007.1"/>
</dbReference>
<evidence type="ECO:0000313" key="2">
    <source>
        <dbReference type="Proteomes" id="UP001230685"/>
    </source>
</evidence>
<accession>A0ABT9EMC7</accession>
<gene>
    <name evidence="1" type="ORF">Q5H91_12825</name>
</gene>
<name>A0ABT9EMC7_9SPHN</name>
<organism evidence="1 2">
    <name type="scientific">Sphingomonas aurea</name>
    <dbReference type="NCBI Taxonomy" id="3063994"/>
    <lineage>
        <taxon>Bacteria</taxon>
        <taxon>Pseudomonadati</taxon>
        <taxon>Pseudomonadota</taxon>
        <taxon>Alphaproteobacteria</taxon>
        <taxon>Sphingomonadales</taxon>
        <taxon>Sphingomonadaceae</taxon>
        <taxon>Sphingomonas</taxon>
    </lineage>
</organism>
<evidence type="ECO:0000313" key="1">
    <source>
        <dbReference type="EMBL" id="MDP1028099.1"/>
    </source>
</evidence>
<sequence length="86" mass="9100">MLAALTVSTIGDEISLITLMFRTAGDRTPLAVPMLLIAELLPGLLVTPLAGRLVDRRDAGKMLVVTAIVNAQSSRGSHGVRILRPP</sequence>
<protein>
    <recommendedName>
        <fullName evidence="3">MFS transporter</fullName>
    </recommendedName>
</protein>
<evidence type="ECO:0008006" key="3">
    <source>
        <dbReference type="Google" id="ProtNLM"/>
    </source>
</evidence>